<gene>
    <name evidence="2" type="ORF">AYL44_01290</name>
</gene>
<proteinExistence type="predicted"/>
<dbReference type="EMBL" id="LSTV01000001">
    <property type="protein sequence ID" value="OAH50946.1"/>
    <property type="molecule type" value="Genomic_DNA"/>
</dbReference>
<dbReference type="OrthoDB" id="4794482at2"/>
<protein>
    <submittedName>
        <fullName evidence="2">Uncharacterized protein</fullName>
    </submittedName>
</protein>
<dbReference type="RefSeq" id="WP_064001459.1">
    <property type="nucleotide sequence ID" value="NZ_LSTV01000001.1"/>
</dbReference>
<keyword evidence="1" id="KW-0472">Membrane</keyword>
<evidence type="ECO:0000256" key="1">
    <source>
        <dbReference type="SAM" id="Phobius"/>
    </source>
</evidence>
<feature type="transmembrane region" description="Helical" evidence="1">
    <location>
        <begin position="90"/>
        <end position="109"/>
    </location>
</feature>
<name>A0A177KD56_9MICO</name>
<keyword evidence="1" id="KW-1133">Transmembrane helix</keyword>
<evidence type="ECO:0000313" key="2">
    <source>
        <dbReference type="EMBL" id="OAH50946.1"/>
    </source>
</evidence>
<dbReference type="Proteomes" id="UP000076998">
    <property type="component" value="Unassembled WGS sequence"/>
</dbReference>
<organism evidence="2 3">
    <name type="scientific">Microbacterium oleivorans</name>
    <dbReference type="NCBI Taxonomy" id="273677"/>
    <lineage>
        <taxon>Bacteria</taxon>
        <taxon>Bacillati</taxon>
        <taxon>Actinomycetota</taxon>
        <taxon>Actinomycetes</taxon>
        <taxon>Micrococcales</taxon>
        <taxon>Microbacteriaceae</taxon>
        <taxon>Microbacterium</taxon>
    </lineage>
</organism>
<comment type="caution">
    <text evidence="2">The sequence shown here is derived from an EMBL/GenBank/DDBJ whole genome shotgun (WGS) entry which is preliminary data.</text>
</comment>
<feature type="transmembrane region" description="Helical" evidence="1">
    <location>
        <begin position="63"/>
        <end position="83"/>
    </location>
</feature>
<reference evidence="2 3" key="1">
    <citation type="submission" date="2016-02" db="EMBL/GenBank/DDBJ databases">
        <authorList>
            <person name="Wen L."/>
            <person name="He K."/>
            <person name="Yang H."/>
        </authorList>
    </citation>
    <scope>NUCLEOTIDE SEQUENCE [LARGE SCALE GENOMIC DNA]</scope>
    <source>
        <strain evidence="2 3">CD11_3</strain>
    </source>
</reference>
<dbReference type="AlphaFoldDB" id="A0A177KD56"/>
<sequence>MTPRSFRTLLAILGTVAVTAYAAVLALQIAVWNPLAAAPGLTLDEIREAAAARGETVFTPVPWVFAAVGVGLALLVLVPSLIVRQASTRAVAASYLAIIVGGAPAYFMASFGPGMSLADTFMIGGGDHAPGGAVLMAASAVAAVALVVWGVAHATSARATASASPA</sequence>
<feature type="transmembrane region" description="Helical" evidence="1">
    <location>
        <begin position="129"/>
        <end position="152"/>
    </location>
</feature>
<accession>A0A177KD56</accession>
<evidence type="ECO:0000313" key="3">
    <source>
        <dbReference type="Proteomes" id="UP000076998"/>
    </source>
</evidence>
<keyword evidence="1" id="KW-0812">Transmembrane</keyword>